<keyword evidence="4" id="KW-1185">Reference proteome</keyword>
<dbReference type="OrthoDB" id="6612291at2759"/>
<dbReference type="STRING" id="40998.A0A2P7ZCZ8"/>
<dbReference type="Pfam" id="PF24883">
    <property type="entry name" value="NPHP3_N"/>
    <property type="match status" value="1"/>
</dbReference>
<evidence type="ECO:0000259" key="2">
    <source>
        <dbReference type="Pfam" id="PF24883"/>
    </source>
</evidence>
<dbReference type="Gene3D" id="3.40.50.300">
    <property type="entry name" value="P-loop containing nucleotide triphosphate hydrolases"/>
    <property type="match status" value="1"/>
</dbReference>
<dbReference type="AlphaFoldDB" id="A0A2P7ZCZ8"/>
<dbReference type="InterPro" id="IPR027417">
    <property type="entry name" value="P-loop_NTPase"/>
</dbReference>
<dbReference type="PANTHER" id="PTHR10039">
    <property type="entry name" value="AMELOGENIN"/>
    <property type="match status" value="1"/>
</dbReference>
<name>A0A2P7ZCZ8_9PEZI</name>
<sequence>MEIGIAKRTFVDGSAGANNPVHKLREEMQDLMGYDHRLEDNLNCLVSLGAGIKSLKPFDQTSGALSNTLMAIATETERSAQQFQRSKANLFRESLCYRFSAPSVGDLGMNRPEDRGVIEQMTDRYVEDKSTWSQLQQCAATMSRRKAKDSGLANLQDRQLQLVKSGLWSMVRSTWTVNGLPFNIFDSISRYDRERALRQIRNRKISGTTRWIVEEPQFQRWLNSSNGSLLLLNRIIGSGKTLCMATAIDYLQELDTSKDPQLFHYVFEMATPNCRDGTDALNALIKQMILLNPQQEGALRSDIYLYYGPTTHQPSFSEVWQYVFLPLIRASKAPNLVVDGLDLCQASSLTTLMRSLISATNIGARVLVSARGRESEALKRLRPELSEIKISKDISGRANDLKLVVKRIAQSKREQKNITSDHMFMTVQSELLNRIGVM</sequence>
<evidence type="ECO:0000313" key="3">
    <source>
        <dbReference type="EMBL" id="PSK46105.1"/>
    </source>
</evidence>
<dbReference type="InterPro" id="IPR056884">
    <property type="entry name" value="NPHP3-like_N"/>
</dbReference>
<feature type="domain" description="Nephrocystin 3-like N-terminal" evidence="2">
    <location>
        <begin position="207"/>
        <end position="371"/>
    </location>
</feature>
<protein>
    <recommendedName>
        <fullName evidence="2">Nephrocystin 3-like N-terminal domain-containing protein</fullName>
    </recommendedName>
</protein>
<dbReference type="Proteomes" id="UP000243723">
    <property type="component" value="Unassembled WGS sequence"/>
</dbReference>
<keyword evidence="1" id="KW-0677">Repeat</keyword>
<dbReference type="EMBL" id="NHZQ01000236">
    <property type="protein sequence ID" value="PSK46105.1"/>
    <property type="molecule type" value="Genomic_DNA"/>
</dbReference>
<comment type="caution">
    <text evidence="3">The sequence shown here is derived from an EMBL/GenBank/DDBJ whole genome shotgun (WGS) entry which is preliminary data.</text>
</comment>
<reference evidence="3 4" key="1">
    <citation type="submission" date="2017-05" db="EMBL/GenBank/DDBJ databases">
        <title>Draft genome sequence of Elsinoe australis.</title>
        <authorList>
            <person name="Cheng Q."/>
        </authorList>
    </citation>
    <scope>NUCLEOTIDE SEQUENCE [LARGE SCALE GENOMIC DNA]</scope>
    <source>
        <strain evidence="3 4">NL1</strain>
    </source>
</reference>
<proteinExistence type="predicted"/>
<dbReference type="Gene3D" id="3.40.1090.10">
    <property type="entry name" value="Cytosolic phospholipase A2 catalytic domain"/>
    <property type="match status" value="1"/>
</dbReference>
<organism evidence="3 4">
    <name type="scientific">Elsinoe australis</name>
    <dbReference type="NCBI Taxonomy" id="40998"/>
    <lineage>
        <taxon>Eukaryota</taxon>
        <taxon>Fungi</taxon>
        <taxon>Dikarya</taxon>
        <taxon>Ascomycota</taxon>
        <taxon>Pezizomycotina</taxon>
        <taxon>Dothideomycetes</taxon>
        <taxon>Dothideomycetidae</taxon>
        <taxon>Myriangiales</taxon>
        <taxon>Elsinoaceae</taxon>
        <taxon>Elsinoe</taxon>
    </lineage>
</organism>
<accession>A0A2P7ZCZ8</accession>
<gene>
    <name evidence="3" type="ORF">B9Z65_5073</name>
</gene>
<evidence type="ECO:0000313" key="4">
    <source>
        <dbReference type="Proteomes" id="UP000243723"/>
    </source>
</evidence>
<evidence type="ECO:0000256" key="1">
    <source>
        <dbReference type="ARBA" id="ARBA00022737"/>
    </source>
</evidence>